<dbReference type="SUPFAM" id="SSF50692">
    <property type="entry name" value="ADC-like"/>
    <property type="match status" value="1"/>
</dbReference>
<evidence type="ECO:0000256" key="5">
    <source>
        <dbReference type="ARBA" id="ARBA00022729"/>
    </source>
</evidence>
<keyword evidence="8" id="KW-0411">Iron-sulfur</keyword>
<dbReference type="PANTHER" id="PTHR43742">
    <property type="entry name" value="TRIMETHYLAMINE-N-OXIDE REDUCTASE"/>
    <property type="match status" value="1"/>
</dbReference>
<dbReference type="Gene3D" id="3.40.50.740">
    <property type="match status" value="1"/>
</dbReference>
<dbReference type="GO" id="GO:0051539">
    <property type="term" value="F:4 iron, 4 sulfur cluster binding"/>
    <property type="evidence" value="ECO:0007669"/>
    <property type="project" value="UniProtKB-KW"/>
</dbReference>
<keyword evidence="5" id="KW-0732">Signal</keyword>
<feature type="domain" description="4Fe-4S Mo/W bis-MGD-type" evidence="9">
    <location>
        <begin position="4"/>
        <end position="60"/>
    </location>
</feature>
<dbReference type="Gene3D" id="2.20.25.90">
    <property type="entry name" value="ADC-like domains"/>
    <property type="match status" value="1"/>
</dbReference>
<dbReference type="InterPro" id="IPR006656">
    <property type="entry name" value="Mopterin_OxRdtase"/>
</dbReference>
<evidence type="ECO:0000313" key="11">
    <source>
        <dbReference type="Proteomes" id="UP000434052"/>
    </source>
</evidence>
<keyword evidence="7" id="KW-0408">Iron</keyword>
<dbReference type="Pfam" id="PF00384">
    <property type="entry name" value="Molybdopterin"/>
    <property type="match status" value="1"/>
</dbReference>
<comment type="caution">
    <text evidence="10">The sequence shown here is derived from an EMBL/GenBank/DDBJ whole genome shotgun (WGS) entry which is preliminary data.</text>
</comment>
<evidence type="ECO:0000256" key="1">
    <source>
        <dbReference type="ARBA" id="ARBA00010312"/>
    </source>
</evidence>
<dbReference type="AlphaFoldDB" id="A0A6P1ZF64"/>
<comment type="similarity">
    <text evidence="1">Belongs to the prokaryotic molybdopterin-containing oxidoreductase family.</text>
</comment>
<evidence type="ECO:0000256" key="7">
    <source>
        <dbReference type="ARBA" id="ARBA00023004"/>
    </source>
</evidence>
<dbReference type="InterPro" id="IPR009010">
    <property type="entry name" value="Asp_de-COase-like_dom_sf"/>
</dbReference>
<keyword evidence="6" id="KW-0560">Oxidoreductase</keyword>
<dbReference type="InterPro" id="IPR050612">
    <property type="entry name" value="Prok_Mopterin_Oxidored"/>
</dbReference>
<dbReference type="GO" id="GO:0043546">
    <property type="term" value="F:molybdopterin cofactor binding"/>
    <property type="evidence" value="ECO:0007669"/>
    <property type="project" value="InterPro"/>
</dbReference>
<evidence type="ECO:0000256" key="3">
    <source>
        <dbReference type="ARBA" id="ARBA00022505"/>
    </source>
</evidence>
<keyword evidence="2" id="KW-0004">4Fe-4S</keyword>
<dbReference type="OrthoDB" id="9803192at2"/>
<dbReference type="Proteomes" id="UP000434052">
    <property type="component" value="Unassembled WGS sequence"/>
</dbReference>
<keyword evidence="3" id="KW-0500">Molybdenum</keyword>
<dbReference type="Gene3D" id="2.40.40.20">
    <property type="match status" value="1"/>
</dbReference>
<evidence type="ECO:0000256" key="4">
    <source>
        <dbReference type="ARBA" id="ARBA00022723"/>
    </source>
</evidence>
<dbReference type="Pfam" id="PF04879">
    <property type="entry name" value="Molybdop_Fe4S4"/>
    <property type="match status" value="1"/>
</dbReference>
<gene>
    <name evidence="10" type="ORF">DQK91_15080</name>
</gene>
<sequence>MSDFKTVYTICGMCTVRCPAQAFVKDGEVSFVRGNPHAGGIKGSLCARGAAGVALTMDDERPQTPLIREGERGEGKWRSVSWDEALDYVADKIKELQAKHGKETVLFSDRGGPFRDHYRAFLRGIGTPNYCNHDSACARNVQHGAMSVYGFGRKTVSYDLKNAKHVVLQTRNIFEAINVKEVNDLLDAMDNGCKLTVIDVRANIPASKADNVFIIRPGSDYGFNLAVLHVMLRDGLYDKEFAEKWIQDLPALEEFVKPYTPEWAEKETGAPAAAIEDFVKQIWEAAPSVIWHPGWMTARYSDSFYVSRTAYLISALLGCVGAKGGLPLVSKPGDVGAKGLKSFMNLYPKPEAKRVDGVGWEQGMTHLDPGPGLVNLAYKAIETGKPYPITAYIAHRHDPLMAFPDKRDVLESWKNLELLVSVTFSWSDTAWNADVVLPLSPYLERDSIIATKNGLSPHFFKRNQAMKPRYDTKAEWEIYSELAKRFGLDEMVFDTIEDLWNFQLQETGVTLEDFEATGTAKLTDSAVYKEVNEKTFKTPSGKVEVISAALEKSGLESLPAYKAPAHPPAGRYRITFGRCGLHTQGHTVNNPLLFERMPENILWMHPEAAQKLGIESGEYVEVGNNGYTGRIRAYITQFIHPEAVFMVHGFGHDLPAESRAFGKGAADNMLMPKGIDNYDKAGGAIAMQEHFIEVRKTAA</sequence>
<organism evidence="10 11">
    <name type="scientific">Oceanidesulfovibrio marinus</name>
    <dbReference type="NCBI Taxonomy" id="370038"/>
    <lineage>
        <taxon>Bacteria</taxon>
        <taxon>Pseudomonadati</taxon>
        <taxon>Thermodesulfobacteriota</taxon>
        <taxon>Desulfovibrionia</taxon>
        <taxon>Desulfovibrionales</taxon>
        <taxon>Desulfovibrionaceae</taxon>
        <taxon>Oceanidesulfovibrio</taxon>
    </lineage>
</organism>
<evidence type="ECO:0000313" key="10">
    <source>
        <dbReference type="EMBL" id="TVM32592.1"/>
    </source>
</evidence>
<dbReference type="InterPro" id="IPR006657">
    <property type="entry name" value="MoPterin_dinucl-bd_dom"/>
</dbReference>
<keyword evidence="4" id="KW-0479">Metal-binding</keyword>
<evidence type="ECO:0000259" key="9">
    <source>
        <dbReference type="PROSITE" id="PS51669"/>
    </source>
</evidence>
<dbReference type="Pfam" id="PF01568">
    <property type="entry name" value="Molydop_binding"/>
    <property type="match status" value="1"/>
</dbReference>
<dbReference type="SUPFAM" id="SSF53706">
    <property type="entry name" value="Formate dehydrogenase/DMSO reductase, domains 1-3"/>
    <property type="match status" value="1"/>
</dbReference>
<dbReference type="GO" id="GO:0016491">
    <property type="term" value="F:oxidoreductase activity"/>
    <property type="evidence" value="ECO:0007669"/>
    <property type="project" value="UniProtKB-KW"/>
</dbReference>
<dbReference type="InterPro" id="IPR006963">
    <property type="entry name" value="Mopterin_OxRdtase_4Fe-4S_dom"/>
</dbReference>
<evidence type="ECO:0000256" key="2">
    <source>
        <dbReference type="ARBA" id="ARBA00022485"/>
    </source>
</evidence>
<dbReference type="RefSeq" id="WP_144306209.1">
    <property type="nucleotide sequence ID" value="NZ_QMIF01000010.1"/>
</dbReference>
<name>A0A6P1ZF64_9BACT</name>
<dbReference type="SMART" id="SM00926">
    <property type="entry name" value="Molybdop_Fe4S4"/>
    <property type="match status" value="1"/>
</dbReference>
<reference evidence="10 11" key="1">
    <citation type="submission" date="2018-06" db="EMBL/GenBank/DDBJ databases">
        <title>Complete genome of Desulfovibrio marinus P48SEP.</title>
        <authorList>
            <person name="Crispim J.S."/>
            <person name="Vidigal P.M.P."/>
            <person name="Silva L.C.F."/>
            <person name="Araujo L.C."/>
            <person name="Laguardia C.N."/>
            <person name="Dias R.S."/>
            <person name="Sousa M.P."/>
            <person name="Paula S.O."/>
            <person name="Silva C."/>
        </authorList>
    </citation>
    <scope>NUCLEOTIDE SEQUENCE [LARGE SCALE GENOMIC DNA]</scope>
    <source>
        <strain evidence="10 11">P48SEP</strain>
    </source>
</reference>
<protein>
    <submittedName>
        <fullName evidence="10">Thiosulfate reductase</fullName>
    </submittedName>
</protein>
<dbReference type="EMBL" id="QMIF01000010">
    <property type="protein sequence ID" value="TVM32592.1"/>
    <property type="molecule type" value="Genomic_DNA"/>
</dbReference>
<dbReference type="PANTHER" id="PTHR43742:SF9">
    <property type="entry name" value="TETRATHIONATE REDUCTASE SUBUNIT A"/>
    <property type="match status" value="1"/>
</dbReference>
<evidence type="ECO:0000256" key="8">
    <source>
        <dbReference type="ARBA" id="ARBA00023014"/>
    </source>
</evidence>
<dbReference type="CDD" id="cd02778">
    <property type="entry name" value="MopB_CT_Thiosulfate-R-like"/>
    <property type="match status" value="1"/>
</dbReference>
<dbReference type="GO" id="GO:0046872">
    <property type="term" value="F:metal ion binding"/>
    <property type="evidence" value="ECO:0007669"/>
    <property type="project" value="UniProtKB-KW"/>
</dbReference>
<accession>A0A6P1ZF64</accession>
<dbReference type="PROSITE" id="PS51669">
    <property type="entry name" value="4FE4S_MOW_BIS_MGD"/>
    <property type="match status" value="1"/>
</dbReference>
<proteinExistence type="inferred from homology"/>
<evidence type="ECO:0000256" key="6">
    <source>
        <dbReference type="ARBA" id="ARBA00023002"/>
    </source>
</evidence>
<dbReference type="Gene3D" id="3.40.228.10">
    <property type="entry name" value="Dimethylsulfoxide Reductase, domain 2"/>
    <property type="match status" value="1"/>
</dbReference>